<evidence type="ECO:0000313" key="1">
    <source>
        <dbReference type="EMBL" id="MEQ2520494.1"/>
    </source>
</evidence>
<accession>A0ABV1GF75</accession>
<sequence length="161" mass="18261">MGQTLDNKGDGDMATWLNDYKAYKEALSHEFEGGAVAIGKVLQYQELLYRIDVLETCQMLCKTAPVTMDMKSLVAHYQLVDAYVQSLSKERRIGIPPDEKLKASRQTSAAALESTVADCRKRFSSFRAENEQMYKRSISTLLNTVLPVWLQLRNTYTPITK</sequence>
<protein>
    <submittedName>
        <fullName evidence="1">Uncharacterized protein</fullName>
    </submittedName>
</protein>
<proteinExistence type="predicted"/>
<name>A0ABV1GF75_9FIRM</name>
<organism evidence="1 2">
    <name type="scientific">Ruthenibacterium intestinale</name>
    <dbReference type="NCBI Taxonomy" id="3133163"/>
    <lineage>
        <taxon>Bacteria</taxon>
        <taxon>Bacillati</taxon>
        <taxon>Bacillota</taxon>
        <taxon>Clostridia</taxon>
        <taxon>Eubacteriales</taxon>
        <taxon>Oscillospiraceae</taxon>
        <taxon>Ruthenibacterium</taxon>
    </lineage>
</organism>
<comment type="caution">
    <text evidence="1">The sequence shown here is derived from an EMBL/GenBank/DDBJ whole genome shotgun (WGS) entry which is preliminary data.</text>
</comment>
<evidence type="ECO:0000313" key="2">
    <source>
        <dbReference type="Proteomes" id="UP001477672"/>
    </source>
</evidence>
<dbReference type="EMBL" id="JBBMFA010000090">
    <property type="protein sequence ID" value="MEQ2520494.1"/>
    <property type="molecule type" value="Genomic_DNA"/>
</dbReference>
<dbReference type="RefSeq" id="WP_087289962.1">
    <property type="nucleotide sequence ID" value="NZ_JBBMFA010000090.1"/>
</dbReference>
<dbReference type="Proteomes" id="UP001477672">
    <property type="component" value="Unassembled WGS sequence"/>
</dbReference>
<gene>
    <name evidence="1" type="ORF">WMO24_08630</name>
</gene>
<keyword evidence="2" id="KW-1185">Reference proteome</keyword>
<reference evidence="1 2" key="1">
    <citation type="submission" date="2024-03" db="EMBL/GenBank/DDBJ databases">
        <title>Human intestinal bacterial collection.</title>
        <authorList>
            <person name="Pauvert C."/>
            <person name="Hitch T.C.A."/>
            <person name="Clavel T."/>
        </authorList>
    </citation>
    <scope>NUCLEOTIDE SEQUENCE [LARGE SCALE GENOMIC DNA]</scope>
    <source>
        <strain evidence="1 2">CLA-JM-H11</strain>
    </source>
</reference>